<evidence type="ECO:0000256" key="1">
    <source>
        <dbReference type="SAM" id="SignalP"/>
    </source>
</evidence>
<feature type="chain" id="PRO_5014758017" description="Pentapeptide repeat-containing protein" evidence="1">
    <location>
        <begin position="21"/>
        <end position="117"/>
    </location>
</feature>
<evidence type="ECO:0000313" key="2">
    <source>
        <dbReference type="EMBL" id="MAH62410.1"/>
    </source>
</evidence>
<sequence length="117" mass="13015">MKRFLLIPTTFLVLVSPVLCFNPSDVESLLKQVAKQKERIVCNQCDLSAAKLPDIDLSYADLRGADLSQTNLRNADLRETDLREASLRDANLSYAILRGAIFCNTILPNGEISDKDC</sequence>
<feature type="signal peptide" evidence="1">
    <location>
        <begin position="1"/>
        <end position="20"/>
    </location>
</feature>
<evidence type="ECO:0000313" key="3">
    <source>
        <dbReference type="Proteomes" id="UP000226525"/>
    </source>
</evidence>
<reference evidence="3" key="1">
    <citation type="submission" date="2017-09" db="EMBL/GenBank/DDBJ databases">
        <title>The Reconstruction of 2,631 Draft Metagenome-Assembled Genomes from the Global Oceans.</title>
        <authorList>
            <person name="Tully B.J."/>
            <person name="Graham E.D."/>
            <person name="Heidelberg J.F."/>
        </authorList>
    </citation>
    <scope>NUCLEOTIDE SEQUENCE [LARGE SCALE GENOMIC DNA]</scope>
</reference>
<dbReference type="PANTHER" id="PTHR14136">
    <property type="entry name" value="BTB_POZ DOMAIN-CONTAINING PROTEIN KCTD9"/>
    <property type="match status" value="1"/>
</dbReference>
<dbReference type="PANTHER" id="PTHR14136:SF17">
    <property type="entry name" value="BTB_POZ DOMAIN-CONTAINING PROTEIN KCTD9"/>
    <property type="match status" value="1"/>
</dbReference>
<comment type="caution">
    <text evidence="2">The sequence shown here is derived from an EMBL/GenBank/DDBJ whole genome shotgun (WGS) entry which is preliminary data.</text>
</comment>
<proteinExistence type="predicted"/>
<protein>
    <recommendedName>
        <fullName evidence="4">Pentapeptide repeat-containing protein</fullName>
    </recommendedName>
</protein>
<keyword evidence="1" id="KW-0732">Signal</keyword>
<name>A0A2D6YGW8_9DELT</name>
<accession>A0A2D6YGW8</accession>
<dbReference type="InterPro" id="IPR051082">
    <property type="entry name" value="Pentapeptide-BTB/POZ_domain"/>
</dbReference>
<dbReference type="SUPFAM" id="SSF141571">
    <property type="entry name" value="Pentapeptide repeat-like"/>
    <property type="match status" value="1"/>
</dbReference>
<dbReference type="InterPro" id="IPR001646">
    <property type="entry name" value="5peptide_repeat"/>
</dbReference>
<dbReference type="EMBL" id="NZEX01000029">
    <property type="protein sequence ID" value="MAH62410.1"/>
    <property type="molecule type" value="Genomic_DNA"/>
</dbReference>
<dbReference type="AlphaFoldDB" id="A0A2D6YGW8"/>
<evidence type="ECO:0008006" key="4">
    <source>
        <dbReference type="Google" id="ProtNLM"/>
    </source>
</evidence>
<organism evidence="2 3">
    <name type="scientific">SAR324 cluster bacterium</name>
    <dbReference type="NCBI Taxonomy" id="2024889"/>
    <lineage>
        <taxon>Bacteria</taxon>
        <taxon>Deltaproteobacteria</taxon>
        <taxon>SAR324 cluster</taxon>
    </lineage>
</organism>
<dbReference type="Proteomes" id="UP000226525">
    <property type="component" value="Unassembled WGS sequence"/>
</dbReference>
<dbReference type="Gene3D" id="2.160.20.80">
    <property type="entry name" value="E3 ubiquitin-protein ligase SopA"/>
    <property type="match status" value="1"/>
</dbReference>
<gene>
    <name evidence="2" type="ORF">CMN54_02940</name>
</gene>
<dbReference type="Pfam" id="PF00805">
    <property type="entry name" value="Pentapeptide"/>
    <property type="match status" value="1"/>
</dbReference>